<name>R4XDN2_TAPDE</name>
<evidence type="ECO:0000256" key="1">
    <source>
        <dbReference type="SAM" id="MobiDB-lite"/>
    </source>
</evidence>
<proteinExistence type="predicted"/>
<accession>R4XDN2</accession>
<dbReference type="Gene3D" id="2.60.40.640">
    <property type="match status" value="1"/>
</dbReference>
<sequence>MNTGSRKRSQIGSTQSYRSSVNTRTQLVSVQVECLYGLERNLEPASPSSSGVEEGAPVLIRYLRCRASLPNGIAIQNASRVIAMLKCFRKLVPAGRGANSPSIETIFSRFTRVWPKESSVDGSAPSSPTTNALVVHDSTNTVDFTIVLPTDLPQSVSVTAGSIYYTLQIQANVRDPGNFTSETVLYSQEITVDVPAPEAAYSASRLPKRITNGVVGQAQDHYGILITPDISLHVSVPREILYSKRQHSVFKIHIKLMPHPPEAKLPGIAKLEWKLAQRTNLANVHLERNSVPRRNGVSTADIASGQITLPAVKGGSSSEEAMSRSRKDQYIYIALPENSPALLPMYDGNRYLEILHSLEIELFPTANDAYSSSSASSNNNNNNNHHGGSGSGGNTARTSNNFTKSAASFFNKTFSRSRRESGTGKQPWKADIPIKLYFDPTEIPRRASMMSLNGALLARADSERLSIAA</sequence>
<organism evidence="2 3">
    <name type="scientific">Taphrina deformans (strain PYCC 5710 / ATCC 11124 / CBS 356.35 / IMI 108563 / JCM 9778 / NBRC 8474)</name>
    <name type="common">Peach leaf curl fungus</name>
    <name type="synonym">Lalaria deformans</name>
    <dbReference type="NCBI Taxonomy" id="1097556"/>
    <lineage>
        <taxon>Eukaryota</taxon>
        <taxon>Fungi</taxon>
        <taxon>Dikarya</taxon>
        <taxon>Ascomycota</taxon>
        <taxon>Taphrinomycotina</taxon>
        <taxon>Taphrinomycetes</taxon>
        <taxon>Taphrinales</taxon>
        <taxon>Taphrinaceae</taxon>
        <taxon>Taphrina</taxon>
    </lineage>
</organism>
<dbReference type="AlphaFoldDB" id="R4XDN2"/>
<dbReference type="InterPro" id="IPR014752">
    <property type="entry name" value="Arrestin-like_C"/>
</dbReference>
<feature type="region of interest" description="Disordered" evidence="1">
    <location>
        <begin position="369"/>
        <end position="400"/>
    </location>
</feature>
<dbReference type="EMBL" id="CAHR02000190">
    <property type="protein sequence ID" value="CCG83945.1"/>
    <property type="molecule type" value="Genomic_DNA"/>
</dbReference>
<evidence type="ECO:0000313" key="2">
    <source>
        <dbReference type="EMBL" id="CCG83945.1"/>
    </source>
</evidence>
<keyword evidence="3" id="KW-1185">Reference proteome</keyword>
<protein>
    <submittedName>
        <fullName evidence="2">Uncharacterized protein</fullName>
    </submittedName>
</protein>
<dbReference type="Proteomes" id="UP000013776">
    <property type="component" value="Unassembled WGS sequence"/>
</dbReference>
<evidence type="ECO:0000313" key="3">
    <source>
        <dbReference type="Proteomes" id="UP000013776"/>
    </source>
</evidence>
<dbReference type="VEuPathDB" id="FungiDB:TAPDE_004288"/>
<reference evidence="2 3" key="1">
    <citation type="journal article" date="2013" name="MBio">
        <title>Genome sequencing of the plant pathogen Taphrina deformans, the causal agent of peach leaf curl.</title>
        <authorList>
            <person name="Cisse O.H."/>
            <person name="Almeida J.M.G.C.F."/>
            <person name="Fonseca A."/>
            <person name="Kumar A.A."/>
            <person name="Salojaervi J."/>
            <person name="Overmyer K."/>
            <person name="Hauser P.M."/>
            <person name="Pagni M."/>
        </authorList>
    </citation>
    <scope>NUCLEOTIDE SEQUENCE [LARGE SCALE GENOMIC DNA]</scope>
    <source>
        <strain evidence="3">PYCC 5710 / ATCC 11124 / CBS 356.35 / IMI 108563 / JCM 9778 / NBRC 8474</strain>
    </source>
</reference>
<dbReference type="OrthoDB" id="10530710at2759"/>
<gene>
    <name evidence="2" type="ORF">TAPDE_004288</name>
</gene>
<comment type="caution">
    <text evidence="2">The sequence shown here is derived from an EMBL/GenBank/DDBJ whole genome shotgun (WGS) entry which is preliminary data.</text>
</comment>
<feature type="compositionally biased region" description="Low complexity" evidence="1">
    <location>
        <begin position="371"/>
        <end position="386"/>
    </location>
</feature>